<dbReference type="PANTHER" id="PTHR22792:SF132">
    <property type="entry name" value="LA-RELATED PROTEIN 1"/>
    <property type="match status" value="1"/>
</dbReference>
<evidence type="ECO:0000313" key="6">
    <source>
        <dbReference type="Proteomes" id="UP000053820"/>
    </source>
</evidence>
<feature type="domain" description="HTH La-type RNA-binding" evidence="4">
    <location>
        <begin position="1"/>
        <end position="59"/>
    </location>
</feature>
<dbReference type="AlphaFoldDB" id="A0A0C9VZA2"/>
<sequence length="134" mass="15041">MDSEGWIPISLLASFKRVRHLTTDLDLVRDVLSMSSVVEVKGNWVRMAERHWEQFILPNAPMSVVEPIEASGIQPVLEEAGPMVSQDQEAVTEAEGEVEAEECEVDVEDEDEEDIVFVIGEEAEGSWMPERKQA</sequence>
<dbReference type="OrthoDB" id="2689188at2759"/>
<evidence type="ECO:0000256" key="1">
    <source>
        <dbReference type="ARBA" id="ARBA00022884"/>
    </source>
</evidence>
<gene>
    <name evidence="5" type="ORF">HYDPIDRAFT_91860</name>
</gene>
<dbReference type="SMART" id="SM00715">
    <property type="entry name" value="LA"/>
    <property type="match status" value="1"/>
</dbReference>
<evidence type="ECO:0000259" key="4">
    <source>
        <dbReference type="PROSITE" id="PS50961"/>
    </source>
</evidence>
<accession>A0A0C9VZA2</accession>
<dbReference type="PANTHER" id="PTHR22792">
    <property type="entry name" value="LUPUS LA PROTEIN-RELATED"/>
    <property type="match status" value="1"/>
</dbReference>
<evidence type="ECO:0000256" key="2">
    <source>
        <dbReference type="PROSITE-ProRule" id="PRU00332"/>
    </source>
</evidence>
<dbReference type="Proteomes" id="UP000053820">
    <property type="component" value="Unassembled WGS sequence"/>
</dbReference>
<dbReference type="InterPro" id="IPR036390">
    <property type="entry name" value="WH_DNA-bd_sf"/>
</dbReference>
<evidence type="ECO:0000256" key="3">
    <source>
        <dbReference type="SAM" id="Coils"/>
    </source>
</evidence>
<dbReference type="Gene3D" id="1.10.10.10">
    <property type="entry name" value="Winged helix-like DNA-binding domain superfamily/Winged helix DNA-binding domain"/>
    <property type="match status" value="1"/>
</dbReference>
<reference evidence="5 6" key="1">
    <citation type="submission" date="2014-04" db="EMBL/GenBank/DDBJ databases">
        <title>Evolutionary Origins and Diversification of the Mycorrhizal Mutualists.</title>
        <authorList>
            <consortium name="DOE Joint Genome Institute"/>
            <consortium name="Mycorrhizal Genomics Consortium"/>
            <person name="Kohler A."/>
            <person name="Kuo A."/>
            <person name="Nagy L.G."/>
            <person name="Floudas D."/>
            <person name="Copeland A."/>
            <person name="Barry K.W."/>
            <person name="Cichocki N."/>
            <person name="Veneault-Fourrey C."/>
            <person name="LaButti K."/>
            <person name="Lindquist E.A."/>
            <person name="Lipzen A."/>
            <person name="Lundell T."/>
            <person name="Morin E."/>
            <person name="Murat C."/>
            <person name="Riley R."/>
            <person name="Ohm R."/>
            <person name="Sun H."/>
            <person name="Tunlid A."/>
            <person name="Henrissat B."/>
            <person name="Grigoriev I.V."/>
            <person name="Hibbett D.S."/>
            <person name="Martin F."/>
        </authorList>
    </citation>
    <scope>NUCLEOTIDE SEQUENCE [LARGE SCALE GENOMIC DNA]</scope>
    <source>
        <strain evidence="5 6">MD-312</strain>
    </source>
</reference>
<dbReference type="HOGENOM" id="CLU_1928875_0_0_1"/>
<dbReference type="InterPro" id="IPR036388">
    <property type="entry name" value="WH-like_DNA-bd_sf"/>
</dbReference>
<dbReference type="EMBL" id="KN839849">
    <property type="protein sequence ID" value="KIJ63735.1"/>
    <property type="molecule type" value="Genomic_DNA"/>
</dbReference>
<proteinExistence type="predicted"/>
<dbReference type="SUPFAM" id="SSF46785">
    <property type="entry name" value="Winged helix' DNA-binding domain"/>
    <property type="match status" value="1"/>
</dbReference>
<keyword evidence="3" id="KW-0175">Coiled coil</keyword>
<protein>
    <recommendedName>
        <fullName evidence="4">HTH La-type RNA-binding domain-containing protein</fullName>
    </recommendedName>
</protein>
<dbReference type="GO" id="GO:0010494">
    <property type="term" value="C:cytoplasmic stress granule"/>
    <property type="evidence" value="ECO:0007669"/>
    <property type="project" value="TreeGrafter"/>
</dbReference>
<dbReference type="GO" id="GO:0003723">
    <property type="term" value="F:RNA binding"/>
    <property type="evidence" value="ECO:0007669"/>
    <property type="project" value="UniProtKB-UniRule"/>
</dbReference>
<organism evidence="5 6">
    <name type="scientific">Hydnomerulius pinastri MD-312</name>
    <dbReference type="NCBI Taxonomy" id="994086"/>
    <lineage>
        <taxon>Eukaryota</taxon>
        <taxon>Fungi</taxon>
        <taxon>Dikarya</taxon>
        <taxon>Basidiomycota</taxon>
        <taxon>Agaricomycotina</taxon>
        <taxon>Agaricomycetes</taxon>
        <taxon>Agaricomycetidae</taxon>
        <taxon>Boletales</taxon>
        <taxon>Boletales incertae sedis</taxon>
        <taxon>Leucogyrophana</taxon>
    </lineage>
</organism>
<name>A0A0C9VZA2_9AGAM</name>
<dbReference type="PROSITE" id="PS50961">
    <property type="entry name" value="HTH_LA"/>
    <property type="match status" value="1"/>
</dbReference>
<feature type="coiled-coil region" evidence="3">
    <location>
        <begin position="84"/>
        <end position="111"/>
    </location>
</feature>
<dbReference type="InterPro" id="IPR006630">
    <property type="entry name" value="La_HTH"/>
</dbReference>
<dbReference type="GO" id="GO:0045727">
    <property type="term" value="P:positive regulation of translation"/>
    <property type="evidence" value="ECO:0007669"/>
    <property type="project" value="TreeGrafter"/>
</dbReference>
<evidence type="ECO:0000313" key="5">
    <source>
        <dbReference type="EMBL" id="KIJ63735.1"/>
    </source>
</evidence>
<dbReference type="InterPro" id="IPR045180">
    <property type="entry name" value="La_dom_prot"/>
</dbReference>
<keyword evidence="6" id="KW-1185">Reference proteome</keyword>
<keyword evidence="1 2" id="KW-0694">RNA-binding</keyword>
<dbReference type="GO" id="GO:0005829">
    <property type="term" value="C:cytosol"/>
    <property type="evidence" value="ECO:0007669"/>
    <property type="project" value="TreeGrafter"/>
</dbReference>